<dbReference type="RefSeq" id="XP_014029170.1">
    <property type="nucleotide sequence ID" value="XM_014173695.2"/>
</dbReference>
<dbReference type="InterPro" id="IPR039008">
    <property type="entry name" value="IF_rod_dom"/>
</dbReference>
<accession>A0A1S3PNB2</accession>
<keyword evidence="5" id="KW-1185">Reference proteome</keyword>
<dbReference type="AlphaFoldDB" id="A0A1S3PNB2"/>
<evidence type="ECO:0000256" key="1">
    <source>
        <dbReference type="ARBA" id="ARBA00022754"/>
    </source>
</evidence>
<dbReference type="SMART" id="SM01391">
    <property type="entry name" value="Filament"/>
    <property type="match status" value="1"/>
</dbReference>
<dbReference type="SUPFAM" id="SSF64593">
    <property type="entry name" value="Intermediate filament protein, coiled coil region"/>
    <property type="match status" value="2"/>
</dbReference>
<feature type="domain" description="IF rod" evidence="4">
    <location>
        <begin position="86"/>
        <end position="397"/>
    </location>
</feature>
<dbReference type="FunFam" id="1.20.5.170:FF:000002">
    <property type="entry name" value="Type I keratin KA11"/>
    <property type="match status" value="1"/>
</dbReference>
<organism evidence="5 6">
    <name type="scientific">Salmo salar</name>
    <name type="common">Atlantic salmon</name>
    <dbReference type="NCBI Taxonomy" id="8030"/>
    <lineage>
        <taxon>Eukaryota</taxon>
        <taxon>Metazoa</taxon>
        <taxon>Chordata</taxon>
        <taxon>Craniata</taxon>
        <taxon>Vertebrata</taxon>
        <taxon>Euteleostomi</taxon>
        <taxon>Actinopterygii</taxon>
        <taxon>Neopterygii</taxon>
        <taxon>Teleostei</taxon>
        <taxon>Protacanthopterygii</taxon>
        <taxon>Salmoniformes</taxon>
        <taxon>Salmonidae</taxon>
        <taxon>Salmoninae</taxon>
        <taxon>Salmo</taxon>
    </lineage>
</organism>
<dbReference type="FunFam" id="1.20.5.500:FF:000001">
    <property type="entry name" value="Type II keratin 23"/>
    <property type="match status" value="1"/>
</dbReference>
<dbReference type="Gene3D" id="1.20.5.170">
    <property type="match status" value="1"/>
</dbReference>
<dbReference type="Pfam" id="PF00038">
    <property type="entry name" value="Filament"/>
    <property type="match status" value="1"/>
</dbReference>
<keyword evidence="2 3" id="KW-0175">Coiled coil</keyword>
<protein>
    <submittedName>
        <fullName evidence="6">Keratin, type I cytoskeletal 20 isoform X1</fullName>
    </submittedName>
</protein>
<dbReference type="PRINTS" id="PR01248">
    <property type="entry name" value="TYPE1KERATIN"/>
</dbReference>
<reference evidence="6" key="1">
    <citation type="submission" date="2025-08" db="UniProtKB">
        <authorList>
            <consortium name="RefSeq"/>
        </authorList>
    </citation>
    <scope>IDENTIFICATION</scope>
</reference>
<sequence>MSIVASRSSIRRYSSGSGVVSTGLSSSDRIQFSSGLGYGRSRMSVSSVGSSRSPSVYGGAGGYGTRISHSSFSMDGPGQITIGANEKHTMQNLNDRLATYLEKVRSLETANSKLELQIKEFYEMRSPTHKKDLSGFYATITDIRNKIHARSVENSQMILRVDNARVAAYDFKMKLETEANMRMTVEGDVARLRGVLDSFTLTRGELEMQIEVLKEELVYLRKNHEEEMHLMRTQQCGAVNVEMDCASSVDMSKVLEEMRTQYEGMVAKNQRDAAKWFESKVEVLQSQITTSTTEVKTSQSQVTNLKKTFQSLEIELHGLLTQKGYLEQSVADINGRYNSQLSLLQVHINSMEEELQQLNVSIQQQASEYQILLDIKMRLEMEIAEYRRLLDGEGLSKHVETRQEVRKVIVVEKVHEVQQVQEVVEEYNPHMQKRVRVIVEEMVDGKVVSTSVDEKVQDMN</sequence>
<dbReference type="OMA" id="NSRYMEN"/>
<evidence type="ECO:0000259" key="4">
    <source>
        <dbReference type="PROSITE" id="PS51842"/>
    </source>
</evidence>
<dbReference type="PROSITE" id="PS51842">
    <property type="entry name" value="IF_ROD_2"/>
    <property type="match status" value="1"/>
</dbReference>
<dbReference type="GO" id="GO:0005198">
    <property type="term" value="F:structural molecule activity"/>
    <property type="evidence" value="ECO:0007669"/>
    <property type="project" value="InterPro"/>
</dbReference>
<dbReference type="Proteomes" id="UP001652741">
    <property type="component" value="Chromosome ssa02"/>
</dbReference>
<feature type="coiled-coil region" evidence="3">
    <location>
        <begin position="341"/>
        <end position="368"/>
    </location>
</feature>
<dbReference type="OrthoDB" id="2441647at2759"/>
<evidence type="ECO:0000256" key="2">
    <source>
        <dbReference type="ARBA" id="ARBA00023054"/>
    </source>
</evidence>
<proteinExistence type="predicted"/>
<feature type="coiled-coil region" evidence="3">
    <location>
        <begin position="90"/>
        <end position="124"/>
    </location>
</feature>
<name>A0A1S3PNB2_SALSA</name>
<evidence type="ECO:0000313" key="6">
    <source>
        <dbReference type="RefSeq" id="XP_014029170.1"/>
    </source>
</evidence>
<evidence type="ECO:0000313" key="5">
    <source>
        <dbReference type="Proteomes" id="UP001652741"/>
    </source>
</evidence>
<dbReference type="PANTHER" id="PTHR23239:SF180">
    <property type="entry name" value="KERATIN, TYPE I CYTOSKELETAL 17"/>
    <property type="match status" value="1"/>
</dbReference>
<feature type="coiled-coil region" evidence="3">
    <location>
        <begin position="196"/>
        <end position="223"/>
    </location>
</feature>
<evidence type="ECO:0000256" key="3">
    <source>
        <dbReference type="SAM" id="Coils"/>
    </source>
</evidence>
<dbReference type="GeneID" id="100195545"/>
<dbReference type="Gene3D" id="1.20.5.500">
    <property type="entry name" value="Single helix bin"/>
    <property type="match status" value="1"/>
</dbReference>
<dbReference type="PANTHER" id="PTHR23239">
    <property type="entry name" value="INTERMEDIATE FILAMENT"/>
    <property type="match status" value="1"/>
</dbReference>
<dbReference type="InterPro" id="IPR002957">
    <property type="entry name" value="Keratin_I"/>
</dbReference>
<gene>
    <name evidence="6" type="primary">k1c20</name>
</gene>
<dbReference type="Gene3D" id="1.20.5.1160">
    <property type="entry name" value="Vasodilator-stimulated phosphoprotein"/>
    <property type="match status" value="1"/>
</dbReference>
<dbReference type="GO" id="GO:0005882">
    <property type="term" value="C:intermediate filament"/>
    <property type="evidence" value="ECO:0007669"/>
    <property type="project" value="UniProtKB-KW"/>
</dbReference>
<dbReference type="CTD" id="100195545"/>
<keyword evidence="1" id="KW-0403">Intermediate filament</keyword>